<accession>A0A097EKX0</accession>
<keyword evidence="1" id="KW-0472">Membrane</keyword>
<reference evidence="2 3" key="1">
    <citation type="submission" date="2014-09" db="EMBL/GenBank/DDBJ databases">
        <title>Using Illumina technology Improving SMRT sequencing Genome Assembly by RASTools.</title>
        <authorList>
            <person name="Zhou Y."/>
            <person name="Ma T."/>
            <person name="Liu T."/>
        </authorList>
    </citation>
    <scope>NUCLEOTIDE SEQUENCE [LARGE SCALE GENOMIC DNA]</scope>
    <source>
        <strain evidence="2 3">ATCC 55669</strain>
    </source>
</reference>
<keyword evidence="1" id="KW-0812">Transmembrane</keyword>
<keyword evidence="1" id="KW-1133">Transmembrane helix</keyword>
<dbReference type="EMBL" id="CP009571">
    <property type="protein sequence ID" value="AIT08187.1"/>
    <property type="molecule type" value="Genomic_DNA"/>
</dbReference>
<dbReference type="AlphaFoldDB" id="A0A097EKX0"/>
<evidence type="ECO:0000313" key="3">
    <source>
        <dbReference type="Proteomes" id="UP000033200"/>
    </source>
</evidence>
<evidence type="ECO:0008006" key="4">
    <source>
        <dbReference type="Google" id="ProtNLM"/>
    </source>
</evidence>
<feature type="transmembrane region" description="Helical" evidence="1">
    <location>
        <begin position="24"/>
        <end position="41"/>
    </location>
</feature>
<dbReference type="PANTHER" id="PTHR34980:SF2">
    <property type="entry name" value="INNER MEMBRANE PROTEIN YHAH-RELATED"/>
    <property type="match status" value="1"/>
</dbReference>
<dbReference type="InterPro" id="IPR008523">
    <property type="entry name" value="DUF805"/>
</dbReference>
<protein>
    <recommendedName>
        <fullName evidence="4">DUF805 domain-containing protein</fullName>
    </recommendedName>
</protein>
<gene>
    <name evidence="2" type="ORF">MC45_11485</name>
</gene>
<evidence type="ECO:0000313" key="2">
    <source>
        <dbReference type="EMBL" id="AIT08187.1"/>
    </source>
</evidence>
<dbReference type="HOGENOM" id="CLU_093674_4_1_5"/>
<keyword evidence="3" id="KW-1185">Reference proteome</keyword>
<feature type="transmembrane region" description="Helical" evidence="1">
    <location>
        <begin position="84"/>
        <end position="105"/>
    </location>
</feature>
<dbReference type="GO" id="GO:0005886">
    <property type="term" value="C:plasma membrane"/>
    <property type="evidence" value="ECO:0007669"/>
    <property type="project" value="TreeGrafter"/>
</dbReference>
<dbReference type="Proteomes" id="UP000033200">
    <property type="component" value="Chromosome"/>
</dbReference>
<organism evidence="2 3">
    <name type="scientific">Sphingomonas taxi</name>
    <dbReference type="NCBI Taxonomy" id="1549858"/>
    <lineage>
        <taxon>Bacteria</taxon>
        <taxon>Pseudomonadati</taxon>
        <taxon>Pseudomonadota</taxon>
        <taxon>Alphaproteobacteria</taxon>
        <taxon>Sphingomonadales</taxon>
        <taxon>Sphingomonadaceae</taxon>
        <taxon>Sphingomonas</taxon>
    </lineage>
</organism>
<proteinExistence type="predicted"/>
<dbReference type="KEGG" id="stax:MC45_11485"/>
<name>A0A097EKX0_9SPHN</name>
<evidence type="ECO:0000256" key="1">
    <source>
        <dbReference type="SAM" id="Phobius"/>
    </source>
</evidence>
<dbReference type="Pfam" id="PF05656">
    <property type="entry name" value="DUF805"/>
    <property type="match status" value="1"/>
</dbReference>
<sequence length="127" mass="13986">MPDYVTRPFRLYAKFDGRSTRREFLCFSVILWMALFAAFCLGDALDKPASHDWAVALCGIVVLALIVPGLAVKVRRLHDMDLSGWWVVASGVPYLGFLVDLFFVFKAGDATDNRFGANPRLAAGATA</sequence>
<dbReference type="PANTHER" id="PTHR34980">
    <property type="entry name" value="INNER MEMBRANE PROTEIN-RELATED-RELATED"/>
    <property type="match status" value="1"/>
</dbReference>
<dbReference type="eggNOG" id="COG3152">
    <property type="taxonomic scope" value="Bacteria"/>
</dbReference>
<feature type="transmembrane region" description="Helical" evidence="1">
    <location>
        <begin position="53"/>
        <end position="72"/>
    </location>
</feature>